<dbReference type="PANTHER" id="PTHR46268">
    <property type="entry name" value="STRESS RESPONSE PROTEIN NHAX"/>
    <property type="match status" value="1"/>
</dbReference>
<evidence type="ECO:0000256" key="1">
    <source>
        <dbReference type="ARBA" id="ARBA00008791"/>
    </source>
</evidence>
<dbReference type="CDD" id="cd00293">
    <property type="entry name" value="USP-like"/>
    <property type="match status" value="1"/>
</dbReference>
<evidence type="ECO:0000313" key="3">
    <source>
        <dbReference type="EMBL" id="MCS0807665.1"/>
    </source>
</evidence>
<dbReference type="Pfam" id="PF00582">
    <property type="entry name" value="Usp"/>
    <property type="match status" value="1"/>
</dbReference>
<dbReference type="PRINTS" id="PR01438">
    <property type="entry name" value="UNVRSLSTRESS"/>
</dbReference>
<proteinExistence type="inferred from homology"/>
<reference evidence="3 4" key="1">
    <citation type="submission" date="2022-08" db="EMBL/GenBank/DDBJ databases">
        <title>Reclassification of Massilia species as members of the genera Telluria, Duganella, Pseudoduganella, Mokoshia gen. nov. and Zemynaea gen. nov. using orthogonal and non-orthogonal genome-based approaches.</title>
        <authorList>
            <person name="Bowman J.P."/>
        </authorList>
    </citation>
    <scope>NUCLEOTIDE SEQUENCE [LARGE SCALE GENOMIC DNA]</scope>
    <source>
        <strain evidence="3 4">JCM 31605</strain>
    </source>
</reference>
<dbReference type="PANTHER" id="PTHR46268:SF15">
    <property type="entry name" value="UNIVERSAL STRESS PROTEIN HP_0031"/>
    <property type="match status" value="1"/>
</dbReference>
<comment type="caution">
    <text evidence="3">The sequence shown here is derived from an EMBL/GenBank/DDBJ whole genome shotgun (WGS) entry which is preliminary data.</text>
</comment>
<evidence type="ECO:0000259" key="2">
    <source>
        <dbReference type="Pfam" id="PF00582"/>
    </source>
</evidence>
<dbReference type="RefSeq" id="WP_258821468.1">
    <property type="nucleotide sequence ID" value="NZ_JANUHB010000002.1"/>
</dbReference>
<organism evidence="3 4">
    <name type="scientific">Massilia agilis</name>
    <dbReference type="NCBI Taxonomy" id="1811226"/>
    <lineage>
        <taxon>Bacteria</taxon>
        <taxon>Pseudomonadati</taxon>
        <taxon>Pseudomonadota</taxon>
        <taxon>Betaproteobacteria</taxon>
        <taxon>Burkholderiales</taxon>
        <taxon>Oxalobacteraceae</taxon>
        <taxon>Telluria group</taxon>
        <taxon>Massilia</taxon>
    </lineage>
</organism>
<dbReference type="EMBL" id="JANUHB010000002">
    <property type="protein sequence ID" value="MCS0807665.1"/>
    <property type="molecule type" value="Genomic_DNA"/>
</dbReference>
<dbReference type="Gene3D" id="3.40.50.12370">
    <property type="match status" value="1"/>
</dbReference>
<dbReference type="Proteomes" id="UP001206126">
    <property type="component" value="Unassembled WGS sequence"/>
</dbReference>
<dbReference type="SUPFAM" id="SSF52402">
    <property type="entry name" value="Adenine nucleotide alpha hydrolases-like"/>
    <property type="match status" value="2"/>
</dbReference>
<gene>
    <name evidence="3" type="ORF">NX774_06975</name>
</gene>
<accession>A0ABT2D8N8</accession>
<protein>
    <submittedName>
        <fullName evidence="3">Universal stress protein</fullName>
    </submittedName>
</protein>
<comment type="similarity">
    <text evidence="1">Belongs to the universal stress protein A family.</text>
</comment>
<evidence type="ECO:0000313" key="4">
    <source>
        <dbReference type="Proteomes" id="UP001206126"/>
    </source>
</evidence>
<sequence>MRYKTIVVHADTSVHAPARVRLACALARAQGAHLVGVAATGVSRFIAPDSTAALARTVVSPYAASLHEHAQRALDEFEAIAAAEGIASREPRLVADDPEGALVLMSRYADLVVLGQTDPAHEVAGAVRALPEFVMLNSARPLLLAPYTDRSWSPGGKALVAWDESIEATRALGHALPLLCLAASVTVVQFERGGAATLAAHAADLGAWLGRHGVRANVLEERVDISDGNALLSLAADQQAGLLVMGGYGHARFRELLLGGVTRTVLDAMTVPVLMAH</sequence>
<name>A0ABT2D8N8_9BURK</name>
<keyword evidence="4" id="KW-1185">Reference proteome</keyword>
<dbReference type="InterPro" id="IPR006016">
    <property type="entry name" value="UspA"/>
</dbReference>
<dbReference type="InterPro" id="IPR006015">
    <property type="entry name" value="Universal_stress_UspA"/>
</dbReference>
<feature type="domain" description="UspA" evidence="2">
    <location>
        <begin position="157"/>
        <end position="276"/>
    </location>
</feature>